<evidence type="ECO:0000313" key="8">
    <source>
        <dbReference type="EMBL" id="CAB4959334.1"/>
    </source>
</evidence>
<evidence type="ECO:0000256" key="2">
    <source>
        <dbReference type="SAM" id="MobiDB-lite"/>
    </source>
</evidence>
<keyword evidence="1" id="KW-0732">Signal</keyword>
<accession>A0A6J7NWH2</accession>
<feature type="region of interest" description="Disordered" evidence="2">
    <location>
        <begin position="14"/>
        <end position="42"/>
    </location>
</feature>
<proteinExistence type="predicted"/>
<dbReference type="Pfam" id="PF13458">
    <property type="entry name" value="Peripla_BP_6"/>
    <property type="match status" value="1"/>
</dbReference>
<dbReference type="Gene3D" id="3.40.50.2300">
    <property type="match status" value="2"/>
</dbReference>
<sequence length="422" mass="43451">MLITAAMVLAACSDDKKSSNTTAAPETTGAAETTAAPETTLPPKSPILIVGTIDLTGLNNRAEAGKVIEAWAAFINAKGGVNGHPVELDLRDTKGDPAVAASQTTELLAKNPVLFIMDSASTESSQAESLADIGVPVMGVGYAPQLWGGYLSSFKMECGPTAPITCAPANVFPISTTSGAVVDEQLYGAKLAGSTKVAVAACAEIEACGRSVPLFEAKAKELGLTALGTVKVSSTATDYSAECIKWINDGADFIQISGGASLAAGLTASCNDQGYKGVWGASAGSVQGKLLLTPGIILAGGLNGFPWFVDDPLVVEYRDAMKAGGVSDDGINDPAATALWSVLQLFAKANASLVDEPTAADTLKNMYTVKDETLGGLIAPVTFYEGQPGPEKARNCFWPYILKDGVMTNPLGGLKYQCSPEV</sequence>
<dbReference type="InterPro" id="IPR028082">
    <property type="entry name" value="Peripla_BP_I"/>
</dbReference>
<protein>
    <submittedName>
        <fullName evidence="9">Unannotated protein</fullName>
    </submittedName>
</protein>
<dbReference type="InterPro" id="IPR051010">
    <property type="entry name" value="BCAA_transport"/>
</dbReference>
<feature type="compositionally biased region" description="Low complexity" evidence="2">
    <location>
        <begin position="21"/>
        <end position="42"/>
    </location>
</feature>
<evidence type="ECO:0000259" key="3">
    <source>
        <dbReference type="Pfam" id="PF13458"/>
    </source>
</evidence>
<dbReference type="EMBL" id="CAFBOL010000045">
    <property type="protein sequence ID" value="CAB4995073.1"/>
    <property type="molecule type" value="Genomic_DNA"/>
</dbReference>
<evidence type="ECO:0000313" key="7">
    <source>
        <dbReference type="EMBL" id="CAB4849848.1"/>
    </source>
</evidence>
<dbReference type="PANTHER" id="PTHR30483:SF6">
    <property type="entry name" value="PERIPLASMIC BINDING PROTEIN OF ABC TRANSPORTER FOR NATURAL AMINO ACIDS"/>
    <property type="match status" value="1"/>
</dbReference>
<dbReference type="AlphaFoldDB" id="A0A6J7NWH2"/>
<dbReference type="EMBL" id="CAESGF010000040">
    <property type="protein sequence ID" value="CAB4365676.1"/>
    <property type="molecule type" value="Genomic_DNA"/>
</dbReference>
<dbReference type="PANTHER" id="PTHR30483">
    <property type="entry name" value="LEUCINE-SPECIFIC-BINDING PROTEIN"/>
    <property type="match status" value="1"/>
</dbReference>
<dbReference type="EMBL" id="CAEZYF010000030">
    <property type="protein sequence ID" value="CAB4744052.1"/>
    <property type="molecule type" value="Genomic_DNA"/>
</dbReference>
<dbReference type="InterPro" id="IPR028081">
    <property type="entry name" value="Leu-bd"/>
</dbReference>
<dbReference type="SUPFAM" id="SSF53822">
    <property type="entry name" value="Periplasmic binding protein-like I"/>
    <property type="match status" value="1"/>
</dbReference>
<evidence type="ECO:0000313" key="9">
    <source>
        <dbReference type="EMBL" id="CAB4995073.1"/>
    </source>
</evidence>
<name>A0A6J7NWH2_9ZZZZ</name>
<evidence type="ECO:0000313" key="4">
    <source>
        <dbReference type="EMBL" id="CAB4365676.1"/>
    </source>
</evidence>
<feature type="domain" description="Leucine-binding protein" evidence="3">
    <location>
        <begin position="53"/>
        <end position="382"/>
    </location>
</feature>
<evidence type="ECO:0000313" key="6">
    <source>
        <dbReference type="EMBL" id="CAB4815247.1"/>
    </source>
</evidence>
<gene>
    <name evidence="5" type="ORF">UFOPK2656_03112</name>
    <name evidence="6" type="ORF">UFOPK3099_01021</name>
    <name evidence="7" type="ORF">UFOPK3267_01012</name>
    <name evidence="8" type="ORF">UFOPK3651_03402</name>
    <name evidence="9" type="ORF">UFOPK3931_01739</name>
    <name evidence="4" type="ORF">UFOPK4189_03418</name>
</gene>
<evidence type="ECO:0000313" key="5">
    <source>
        <dbReference type="EMBL" id="CAB4744052.1"/>
    </source>
</evidence>
<reference evidence="9" key="1">
    <citation type="submission" date="2020-05" db="EMBL/GenBank/DDBJ databases">
        <authorList>
            <person name="Chiriac C."/>
            <person name="Salcher M."/>
            <person name="Ghai R."/>
            <person name="Kavagutti S V."/>
        </authorList>
    </citation>
    <scope>NUCLEOTIDE SEQUENCE</scope>
</reference>
<organism evidence="9">
    <name type="scientific">freshwater metagenome</name>
    <dbReference type="NCBI Taxonomy" id="449393"/>
    <lineage>
        <taxon>unclassified sequences</taxon>
        <taxon>metagenomes</taxon>
        <taxon>ecological metagenomes</taxon>
    </lineage>
</organism>
<dbReference type="EMBL" id="CAFBIY010000043">
    <property type="protein sequence ID" value="CAB4849848.1"/>
    <property type="molecule type" value="Genomic_DNA"/>
</dbReference>
<dbReference type="EMBL" id="CAFAAV010000061">
    <property type="protein sequence ID" value="CAB4815247.1"/>
    <property type="molecule type" value="Genomic_DNA"/>
</dbReference>
<dbReference type="EMBL" id="CAFBMT010000042">
    <property type="protein sequence ID" value="CAB4959334.1"/>
    <property type="molecule type" value="Genomic_DNA"/>
</dbReference>
<evidence type="ECO:0000256" key="1">
    <source>
        <dbReference type="ARBA" id="ARBA00022729"/>
    </source>
</evidence>